<dbReference type="Gene3D" id="3.40.50.2300">
    <property type="match status" value="1"/>
</dbReference>
<accession>X1V536</accession>
<evidence type="ECO:0000256" key="1">
    <source>
        <dbReference type="ARBA" id="ARBA00004196"/>
    </source>
</evidence>
<comment type="similarity">
    <text evidence="2">Belongs to the bacterial solute-binding protein 2 family.</text>
</comment>
<protein>
    <recommendedName>
        <fullName evidence="3">Periplasmic binding protein domain-containing protein</fullName>
    </recommendedName>
</protein>
<dbReference type="GO" id="GO:0030288">
    <property type="term" value="C:outer membrane-bounded periplasmic space"/>
    <property type="evidence" value="ECO:0007669"/>
    <property type="project" value="TreeGrafter"/>
</dbReference>
<dbReference type="InterPro" id="IPR025997">
    <property type="entry name" value="SBP_2_dom"/>
</dbReference>
<evidence type="ECO:0000256" key="2">
    <source>
        <dbReference type="ARBA" id="ARBA00007639"/>
    </source>
</evidence>
<dbReference type="PANTHER" id="PTHR30036">
    <property type="entry name" value="D-XYLOSE-BINDING PERIPLASMIC PROTEIN"/>
    <property type="match status" value="1"/>
</dbReference>
<dbReference type="AlphaFoldDB" id="X1V536"/>
<dbReference type="GO" id="GO:0030246">
    <property type="term" value="F:carbohydrate binding"/>
    <property type="evidence" value="ECO:0007669"/>
    <property type="project" value="TreeGrafter"/>
</dbReference>
<feature type="non-terminal residue" evidence="4">
    <location>
        <position position="127"/>
    </location>
</feature>
<reference evidence="4" key="1">
    <citation type="journal article" date="2014" name="Front. Microbiol.">
        <title>High frequency of phylogenetically diverse reductive dehalogenase-homologous genes in deep subseafloor sedimentary metagenomes.</title>
        <authorList>
            <person name="Kawai M."/>
            <person name="Futagami T."/>
            <person name="Toyoda A."/>
            <person name="Takaki Y."/>
            <person name="Nishi S."/>
            <person name="Hori S."/>
            <person name="Arai W."/>
            <person name="Tsubouchi T."/>
            <person name="Morono Y."/>
            <person name="Uchiyama I."/>
            <person name="Ito T."/>
            <person name="Fujiyama A."/>
            <person name="Inagaki F."/>
            <person name="Takami H."/>
        </authorList>
    </citation>
    <scope>NUCLEOTIDE SEQUENCE</scope>
    <source>
        <strain evidence="4">Expedition CK06-06</strain>
    </source>
</reference>
<organism evidence="4">
    <name type="scientific">marine sediment metagenome</name>
    <dbReference type="NCBI Taxonomy" id="412755"/>
    <lineage>
        <taxon>unclassified sequences</taxon>
        <taxon>metagenomes</taxon>
        <taxon>ecological metagenomes</taxon>
    </lineage>
</organism>
<comment type="caution">
    <text evidence="4">The sequence shown here is derived from an EMBL/GenBank/DDBJ whole genome shotgun (WGS) entry which is preliminary data.</text>
</comment>
<dbReference type="InterPro" id="IPR028082">
    <property type="entry name" value="Peripla_BP_I"/>
</dbReference>
<gene>
    <name evidence="4" type="ORF">S12H4_49281</name>
</gene>
<dbReference type="PANTHER" id="PTHR30036:SF7">
    <property type="entry name" value="ABC TRANSPORTER PERIPLASMIC-BINDING PROTEIN YPHF"/>
    <property type="match status" value="1"/>
</dbReference>
<feature type="domain" description="Periplasmic binding protein" evidence="3">
    <location>
        <begin position="44"/>
        <end position="127"/>
    </location>
</feature>
<proteinExistence type="inferred from homology"/>
<sequence>MKKFIVLLLMVVFLASMLFIGAGCKATEAVEEVEEKATEKLEFVIIPKGINPWYDPCYAGFDDAGKEIGGIETRISASQEFTGEAQSKLMEDALASGVDGIALDPIDVAAVIPLINEAMSKGIPVVC</sequence>
<dbReference type="Pfam" id="PF13407">
    <property type="entry name" value="Peripla_BP_4"/>
    <property type="match status" value="1"/>
</dbReference>
<dbReference type="PROSITE" id="PS51257">
    <property type="entry name" value="PROKAR_LIPOPROTEIN"/>
    <property type="match status" value="1"/>
</dbReference>
<evidence type="ECO:0000259" key="3">
    <source>
        <dbReference type="Pfam" id="PF13407"/>
    </source>
</evidence>
<evidence type="ECO:0000313" key="4">
    <source>
        <dbReference type="EMBL" id="GAJ10897.1"/>
    </source>
</evidence>
<dbReference type="EMBL" id="BARW01030898">
    <property type="protein sequence ID" value="GAJ10897.1"/>
    <property type="molecule type" value="Genomic_DNA"/>
</dbReference>
<dbReference type="SUPFAM" id="SSF53822">
    <property type="entry name" value="Periplasmic binding protein-like I"/>
    <property type="match status" value="1"/>
</dbReference>
<comment type="subcellular location">
    <subcellularLocation>
        <location evidence="1">Cell envelope</location>
    </subcellularLocation>
</comment>
<name>X1V536_9ZZZZ</name>
<dbReference type="InterPro" id="IPR050555">
    <property type="entry name" value="Bact_Solute-Bind_Prot2"/>
</dbReference>